<organism evidence="1">
    <name type="scientific">Phytophthora nicotianae</name>
    <name type="common">Potato buckeye rot agent</name>
    <name type="synonym">Phytophthora parasitica</name>
    <dbReference type="NCBI Taxonomy" id="4792"/>
    <lineage>
        <taxon>Eukaryota</taxon>
        <taxon>Sar</taxon>
        <taxon>Stramenopiles</taxon>
        <taxon>Oomycota</taxon>
        <taxon>Peronosporomycetes</taxon>
        <taxon>Peronosporales</taxon>
        <taxon>Peronosporaceae</taxon>
        <taxon>Phytophthora</taxon>
    </lineage>
</organism>
<reference evidence="1" key="1">
    <citation type="submission" date="2013-11" db="EMBL/GenBank/DDBJ databases">
        <title>The Genome Sequence of Phytophthora parasitica CHvinca01.</title>
        <authorList>
            <consortium name="The Broad Institute Genomics Platform"/>
            <person name="Russ C."/>
            <person name="Tyler B."/>
            <person name="Panabieres F."/>
            <person name="Shan W."/>
            <person name="Tripathy S."/>
            <person name="Grunwald N."/>
            <person name="Machado M."/>
            <person name="Johnson C.S."/>
            <person name="Arredondo F."/>
            <person name="Hong C."/>
            <person name="Coffey M."/>
            <person name="Young S.K."/>
            <person name="Zeng Q."/>
            <person name="Gargeya S."/>
            <person name="Fitzgerald M."/>
            <person name="Abouelleil A."/>
            <person name="Alvarado L."/>
            <person name="Chapman S.B."/>
            <person name="Gainer-Dewar J."/>
            <person name="Goldberg J."/>
            <person name="Griggs A."/>
            <person name="Gujja S."/>
            <person name="Hansen M."/>
            <person name="Howarth C."/>
            <person name="Imamovic A."/>
            <person name="Ireland A."/>
            <person name="Larimer J."/>
            <person name="McCowan C."/>
            <person name="Murphy C."/>
            <person name="Pearson M."/>
            <person name="Poon T.W."/>
            <person name="Priest M."/>
            <person name="Roberts A."/>
            <person name="Saif S."/>
            <person name="Shea T."/>
            <person name="Sykes S."/>
            <person name="Wortman J."/>
            <person name="Nusbaum C."/>
            <person name="Birren B."/>
        </authorList>
    </citation>
    <scope>NUCLEOTIDE SEQUENCE [LARGE SCALE GENOMIC DNA]</scope>
    <source>
        <strain evidence="1">CHvinca01</strain>
    </source>
</reference>
<dbReference type="Proteomes" id="UP000054423">
    <property type="component" value="Unassembled WGS sequence"/>
</dbReference>
<dbReference type="EMBL" id="KI696050">
    <property type="protein sequence ID" value="ETM33406.1"/>
    <property type="molecule type" value="Genomic_DNA"/>
</dbReference>
<gene>
    <name evidence="2" type="ORF">L914_19360</name>
    <name evidence="1" type="ORF">L917_19328</name>
</gene>
<dbReference type="EMBL" id="KI682831">
    <property type="protein sequence ID" value="ETL80153.1"/>
    <property type="molecule type" value="Genomic_DNA"/>
</dbReference>
<accession>W2K4U1</accession>
<sequence length="30" mass="3313">MMLTAVVKMQEHSTLLSTPPFFGYAAVVEN</sequence>
<dbReference type="AlphaFoldDB" id="W2K4U1"/>
<proteinExistence type="predicted"/>
<evidence type="ECO:0000313" key="1">
    <source>
        <dbReference type="EMBL" id="ETL80153.1"/>
    </source>
</evidence>
<name>W2K4U1_PHYNI</name>
<protein>
    <submittedName>
        <fullName evidence="1">Uncharacterized protein</fullName>
    </submittedName>
</protein>
<dbReference type="Proteomes" id="UP000054532">
    <property type="component" value="Unassembled WGS sequence"/>
</dbReference>
<reference evidence="2" key="2">
    <citation type="submission" date="2013-11" db="EMBL/GenBank/DDBJ databases">
        <title>The Genome Sequence of Phytophthora parasitica IAC_01/95.</title>
        <authorList>
            <consortium name="The Broad Institute Genomics Platform"/>
            <person name="Russ C."/>
            <person name="Tyler B."/>
            <person name="Panabieres F."/>
            <person name="Shan W."/>
            <person name="Tripathy S."/>
            <person name="Grunwald N."/>
            <person name="Machado M."/>
            <person name="Johnson C.S."/>
            <person name="Arredondo F."/>
            <person name="Hong C."/>
            <person name="Coffey M."/>
            <person name="Young S.K."/>
            <person name="Zeng Q."/>
            <person name="Gargeya S."/>
            <person name="Fitzgerald M."/>
            <person name="Abouelleil A."/>
            <person name="Alvarado L."/>
            <person name="Chapman S.B."/>
            <person name="Gainer-Dewar J."/>
            <person name="Goldberg J."/>
            <person name="Griggs A."/>
            <person name="Gujja S."/>
            <person name="Hansen M."/>
            <person name="Howarth C."/>
            <person name="Imamovic A."/>
            <person name="Ireland A."/>
            <person name="Larimer J."/>
            <person name="McCowan C."/>
            <person name="Murphy C."/>
            <person name="Pearson M."/>
            <person name="Poon T.W."/>
            <person name="Priest M."/>
            <person name="Roberts A."/>
            <person name="Saif S."/>
            <person name="Shea T."/>
            <person name="Sykes S."/>
            <person name="Wortman J."/>
            <person name="Nusbaum C."/>
            <person name="Birren B."/>
        </authorList>
    </citation>
    <scope>NUCLEOTIDE SEQUENCE [LARGE SCALE GENOMIC DNA]</scope>
    <source>
        <strain evidence="2">IAC_01/95</strain>
    </source>
</reference>
<evidence type="ECO:0000313" key="2">
    <source>
        <dbReference type="EMBL" id="ETM33406.1"/>
    </source>
</evidence>